<dbReference type="EMBL" id="JAUUCC010000034">
    <property type="protein sequence ID" value="MEE2051778.1"/>
    <property type="molecule type" value="Genomic_DNA"/>
</dbReference>
<evidence type="ECO:0000313" key="2">
    <source>
        <dbReference type="Proteomes" id="UP001348641"/>
    </source>
</evidence>
<dbReference type="Proteomes" id="UP001348641">
    <property type="component" value="Unassembled WGS sequence"/>
</dbReference>
<evidence type="ECO:0000313" key="1">
    <source>
        <dbReference type="EMBL" id="MEE2051778.1"/>
    </source>
</evidence>
<organism evidence="1 2">
    <name type="scientific">Nocardiopsis tropica</name>
    <dbReference type="NCBI Taxonomy" id="109330"/>
    <lineage>
        <taxon>Bacteria</taxon>
        <taxon>Bacillati</taxon>
        <taxon>Actinomycetota</taxon>
        <taxon>Actinomycetes</taxon>
        <taxon>Streptosporangiales</taxon>
        <taxon>Nocardiopsidaceae</taxon>
        <taxon>Nocardiopsis</taxon>
    </lineage>
</organism>
<name>A0ABU7KR54_9ACTN</name>
<proteinExistence type="predicted"/>
<gene>
    <name evidence="1" type="ORF">Q8A49_14855</name>
</gene>
<accession>A0ABU7KR54</accession>
<comment type="caution">
    <text evidence="1">The sequence shown here is derived from an EMBL/GenBank/DDBJ whole genome shotgun (WGS) entry which is preliminary data.</text>
</comment>
<dbReference type="RefSeq" id="WP_330158841.1">
    <property type="nucleotide sequence ID" value="NZ_BAAAJA010000022.1"/>
</dbReference>
<sequence length="147" mass="15876">MVPHLVLTVTGADALLAWMRAWTVALRYAEQVWPEGPTGTEVPPPPADAANRLTLALRLTTGVGGPEIGARTAGSDPDGRGHLAMTLDPVRFVILHGSAWDSAWGTWTAAYAAGRELWADLPPLDEAMASAMRWHRHQTHSKRLGLL</sequence>
<protein>
    <submittedName>
        <fullName evidence="1">Uncharacterized protein</fullName>
    </submittedName>
</protein>
<reference evidence="1 2" key="1">
    <citation type="submission" date="2023-07" db="EMBL/GenBank/DDBJ databases">
        <authorList>
            <person name="Girao M."/>
            <person name="Carvalho M.F."/>
        </authorList>
    </citation>
    <scope>NUCLEOTIDE SEQUENCE [LARGE SCALE GENOMIC DNA]</scope>
    <source>
        <strain evidence="1 2">66/93</strain>
    </source>
</reference>